<dbReference type="EMBL" id="OQ884030">
    <property type="protein sequence ID" value="WNO29944.1"/>
    <property type="molecule type" value="Genomic_DNA"/>
</dbReference>
<dbReference type="GO" id="GO:0016740">
    <property type="term" value="F:transferase activity"/>
    <property type="evidence" value="ECO:0007669"/>
    <property type="project" value="UniProtKB-KW"/>
</dbReference>
<reference evidence="1" key="1">
    <citation type="submission" date="2023-04" db="EMBL/GenBank/DDBJ databases">
        <authorList>
            <person name="Zhang X."/>
        </authorList>
    </citation>
    <scope>NUCLEOTIDE SEQUENCE</scope>
</reference>
<protein>
    <submittedName>
        <fullName evidence="1">Hexapeptide repeat containing transferase like protein</fullName>
    </submittedName>
</protein>
<evidence type="ECO:0000313" key="1">
    <source>
        <dbReference type="EMBL" id="WNO29944.1"/>
    </source>
</evidence>
<organism evidence="1">
    <name type="scientific">Bacillus phage SDFMU_Pbc</name>
    <dbReference type="NCBI Taxonomy" id="3076135"/>
    <lineage>
        <taxon>Viruses</taxon>
        <taxon>Duplodnaviria</taxon>
        <taxon>Heunggongvirae</taxon>
        <taxon>Uroviricota</taxon>
        <taxon>Caudoviricetes</taxon>
        <taxon>Herelleviridae</taxon>
        <taxon>Bastillevirinae</taxon>
        <taxon>Agatevirus</taxon>
        <taxon>Agatevirus agate</taxon>
    </lineage>
</organism>
<proteinExistence type="predicted"/>
<keyword evidence="1" id="KW-0808">Transferase</keyword>
<sequence>MSKELTLETKVKFEFATDYLGSEEEETFTLDELGFDEEDLKEGVGGIAAALDELHEDWVRDRTSSKWEVEGFEDGF</sequence>
<accession>A0AA96KRS9</accession>
<name>A0AA96KRS9_9CAUD</name>